<keyword evidence="8" id="KW-1185">Reference proteome</keyword>
<feature type="transmembrane region" description="Helical" evidence="6">
    <location>
        <begin position="110"/>
        <end position="133"/>
    </location>
</feature>
<feature type="transmembrane region" description="Helical" evidence="6">
    <location>
        <begin position="70"/>
        <end position="90"/>
    </location>
</feature>
<dbReference type="Pfam" id="PF01810">
    <property type="entry name" value="LysE"/>
    <property type="match status" value="1"/>
</dbReference>
<sequence>MHIADWSFLVMVITILLTPGPTNTLLAASGATSGWRSARSLIPMECLGYFLATTLWGVLLRQQLVDHPMLLNVIKLISAIYIAKLGLDLLRGAMVKPHAAQAPAIGGRQLFLATLLNPKAAIFALAVFPLATWGDGGSYAAVLSSFIVSVAAIGTLWIVFGAALMGGRLRWLTPARFKRFSAMVLFGFSGWLSFNGLFR</sequence>
<gene>
    <name evidence="7" type="ORF">CCO03_18410</name>
</gene>
<evidence type="ECO:0000256" key="5">
    <source>
        <dbReference type="ARBA" id="ARBA00023136"/>
    </source>
</evidence>
<dbReference type="EMBL" id="CP021455">
    <property type="protein sequence ID" value="ARU06369.1"/>
    <property type="molecule type" value="Genomic_DNA"/>
</dbReference>
<protein>
    <recommendedName>
        <fullName evidence="9">Multidrug transporter MatE</fullName>
    </recommendedName>
</protein>
<proteinExistence type="predicted"/>
<keyword evidence="3 6" id="KW-0812">Transmembrane</keyword>
<evidence type="ECO:0000256" key="1">
    <source>
        <dbReference type="ARBA" id="ARBA00004651"/>
    </source>
</evidence>
<evidence type="ECO:0000313" key="7">
    <source>
        <dbReference type="EMBL" id="ARU06369.1"/>
    </source>
</evidence>
<accession>A0A1Y0ESU4</accession>
<dbReference type="Proteomes" id="UP000196138">
    <property type="component" value="Chromosome"/>
</dbReference>
<evidence type="ECO:0000256" key="2">
    <source>
        <dbReference type="ARBA" id="ARBA00022475"/>
    </source>
</evidence>
<dbReference type="KEGG" id="cser:CCO03_18410"/>
<feature type="transmembrane region" description="Helical" evidence="6">
    <location>
        <begin position="139"/>
        <end position="160"/>
    </location>
</feature>
<keyword evidence="2" id="KW-1003">Cell membrane</keyword>
<keyword evidence="5 6" id="KW-0472">Membrane</keyword>
<dbReference type="GO" id="GO:0033228">
    <property type="term" value="P:cysteine export across plasma membrane"/>
    <property type="evidence" value="ECO:0007669"/>
    <property type="project" value="TreeGrafter"/>
</dbReference>
<evidence type="ECO:0000256" key="3">
    <source>
        <dbReference type="ARBA" id="ARBA00022692"/>
    </source>
</evidence>
<dbReference type="InterPro" id="IPR001123">
    <property type="entry name" value="LeuE-type"/>
</dbReference>
<dbReference type="PANTHER" id="PTHR30086:SF20">
    <property type="entry name" value="ARGININE EXPORTER PROTEIN ARGO-RELATED"/>
    <property type="match status" value="1"/>
</dbReference>
<evidence type="ECO:0000313" key="8">
    <source>
        <dbReference type="Proteomes" id="UP000196138"/>
    </source>
</evidence>
<feature type="transmembrane region" description="Helical" evidence="6">
    <location>
        <begin position="180"/>
        <end position="198"/>
    </location>
</feature>
<organism evidence="7 8">
    <name type="scientific">Comamonas serinivorans</name>
    <dbReference type="NCBI Taxonomy" id="1082851"/>
    <lineage>
        <taxon>Bacteria</taxon>
        <taxon>Pseudomonadati</taxon>
        <taxon>Pseudomonadota</taxon>
        <taxon>Betaproteobacteria</taxon>
        <taxon>Burkholderiales</taxon>
        <taxon>Comamonadaceae</taxon>
        <taxon>Comamonas</taxon>
    </lineage>
</organism>
<feature type="transmembrane region" description="Helical" evidence="6">
    <location>
        <begin position="40"/>
        <end position="58"/>
    </location>
</feature>
<feature type="transmembrane region" description="Helical" evidence="6">
    <location>
        <begin position="6"/>
        <end position="28"/>
    </location>
</feature>
<name>A0A1Y0ESU4_9BURK</name>
<reference evidence="7 8" key="1">
    <citation type="submission" date="2017-05" db="EMBL/GenBank/DDBJ databases">
        <authorList>
            <person name="Song R."/>
            <person name="Chenine A.L."/>
            <person name="Ruprecht R.M."/>
        </authorList>
    </citation>
    <scope>NUCLEOTIDE SEQUENCE [LARGE SCALE GENOMIC DNA]</scope>
    <source>
        <strain evidence="7 8">DSM 26136</strain>
    </source>
</reference>
<comment type="subcellular location">
    <subcellularLocation>
        <location evidence="1">Cell membrane</location>
        <topology evidence="1">Multi-pass membrane protein</topology>
    </subcellularLocation>
</comment>
<dbReference type="RefSeq" id="WP_087283445.1">
    <property type="nucleotide sequence ID" value="NZ_CP021455.1"/>
</dbReference>
<evidence type="ECO:0000256" key="4">
    <source>
        <dbReference type="ARBA" id="ARBA00022989"/>
    </source>
</evidence>
<dbReference type="GO" id="GO:0005886">
    <property type="term" value="C:plasma membrane"/>
    <property type="evidence" value="ECO:0007669"/>
    <property type="project" value="UniProtKB-SubCell"/>
</dbReference>
<dbReference type="PANTHER" id="PTHR30086">
    <property type="entry name" value="ARGININE EXPORTER PROTEIN ARGO"/>
    <property type="match status" value="1"/>
</dbReference>
<dbReference type="OrthoDB" id="9812084at2"/>
<evidence type="ECO:0000256" key="6">
    <source>
        <dbReference type="SAM" id="Phobius"/>
    </source>
</evidence>
<dbReference type="AlphaFoldDB" id="A0A1Y0ESU4"/>
<dbReference type="GO" id="GO:0015171">
    <property type="term" value="F:amino acid transmembrane transporter activity"/>
    <property type="evidence" value="ECO:0007669"/>
    <property type="project" value="TreeGrafter"/>
</dbReference>
<evidence type="ECO:0008006" key="9">
    <source>
        <dbReference type="Google" id="ProtNLM"/>
    </source>
</evidence>
<keyword evidence="4 6" id="KW-1133">Transmembrane helix</keyword>